<evidence type="ECO:0000259" key="2">
    <source>
        <dbReference type="PROSITE" id="PS50022"/>
    </source>
</evidence>
<protein>
    <recommendedName>
        <fullName evidence="6">F5/8 type C domain-containing protein</fullName>
    </recommendedName>
</protein>
<dbReference type="SUPFAM" id="SSF49313">
    <property type="entry name" value="Cadherin-like"/>
    <property type="match status" value="1"/>
</dbReference>
<dbReference type="CDD" id="cd11304">
    <property type="entry name" value="Cadherin_repeat"/>
    <property type="match status" value="1"/>
</dbReference>
<proteinExistence type="predicted"/>
<dbReference type="GO" id="GO:0005509">
    <property type="term" value="F:calcium ion binding"/>
    <property type="evidence" value="ECO:0007669"/>
    <property type="project" value="UniProtKB-UniRule"/>
</dbReference>
<keyword evidence="1" id="KW-0106">Calcium</keyword>
<evidence type="ECO:0000256" key="1">
    <source>
        <dbReference type="PROSITE-ProRule" id="PRU00043"/>
    </source>
</evidence>
<organism evidence="4 5">
    <name type="scientific">Elysia crispata</name>
    <name type="common">lettuce slug</name>
    <dbReference type="NCBI Taxonomy" id="231223"/>
    <lineage>
        <taxon>Eukaryota</taxon>
        <taxon>Metazoa</taxon>
        <taxon>Spiralia</taxon>
        <taxon>Lophotrochozoa</taxon>
        <taxon>Mollusca</taxon>
        <taxon>Gastropoda</taxon>
        <taxon>Heterobranchia</taxon>
        <taxon>Euthyneura</taxon>
        <taxon>Panpulmonata</taxon>
        <taxon>Sacoglossa</taxon>
        <taxon>Placobranchoidea</taxon>
        <taxon>Plakobranchidae</taxon>
        <taxon>Elysia</taxon>
    </lineage>
</organism>
<evidence type="ECO:0000313" key="4">
    <source>
        <dbReference type="EMBL" id="KAK3780712.1"/>
    </source>
</evidence>
<dbReference type="InterPro" id="IPR008979">
    <property type="entry name" value="Galactose-bd-like_sf"/>
</dbReference>
<dbReference type="Proteomes" id="UP001283361">
    <property type="component" value="Unassembled WGS sequence"/>
</dbReference>
<name>A0AAE1A497_9GAST</name>
<dbReference type="SUPFAM" id="SSF49785">
    <property type="entry name" value="Galactose-binding domain-like"/>
    <property type="match status" value="1"/>
</dbReference>
<dbReference type="Gene3D" id="2.60.40.60">
    <property type="entry name" value="Cadherins"/>
    <property type="match status" value="1"/>
</dbReference>
<feature type="domain" description="F5/8 type C" evidence="2">
    <location>
        <begin position="1546"/>
        <end position="1689"/>
    </location>
</feature>
<dbReference type="GO" id="GO:0007156">
    <property type="term" value="P:homophilic cell adhesion via plasma membrane adhesion molecules"/>
    <property type="evidence" value="ECO:0007669"/>
    <property type="project" value="InterPro"/>
</dbReference>
<dbReference type="InterPro" id="IPR015919">
    <property type="entry name" value="Cadherin-like_sf"/>
</dbReference>
<dbReference type="Gene3D" id="2.60.120.260">
    <property type="entry name" value="Galactose-binding domain-like"/>
    <property type="match status" value="1"/>
</dbReference>
<dbReference type="PROSITE" id="PS50022">
    <property type="entry name" value="FA58C_3"/>
    <property type="match status" value="1"/>
</dbReference>
<feature type="domain" description="Cadherin" evidence="3">
    <location>
        <begin position="100"/>
        <end position="213"/>
    </location>
</feature>
<sequence>MDLDGFEPNSLKSRPVKLLLKRKQSPNYTFDMRKRLFCTDRYLYILILLGIYGLTARASDCSNGISLPDGTCDCFSCWSGDRCDQYGSHSPAFPVRYDHVTLTEDHLDGETLYKARALDMDVELCKDAEGCPCSTVTYSIEHRRDDVSIFSIDKDTGDVTVTGESYELLQSYELVIVASNNGEFRSEMTLSVTVDQDEVADVLSNLRDGEPVEPLHRHKRSTLPTEVEFTLSKTGDNSAETTMRVGTKYDFELLITMPLQATTLKVELFAPDFDNTIMVLCDIKASYGASIGITGSLDPIMDSLNDNHLYDRAVIDLGTVSNSDSGDVADSQINITYSAVMIYSTSTQNSQQYWVSAGAEYDNAENVWVGQAGFTADTTDDAASFTSSPDVTVNGPSNLEIGSAGLYTVTAKVPAPYTALKFNMFGGVNTTNALGACGGRLDFWGSGYSCTNLDPGNFTAETSIEGDSVGYGRVELDLGTPLNSLARLHALDSNNPMGEFTMTFMARMYDNEDNVGNVYHLGFSLEIGDNILWVGQTAVTAVAHTTISSDPSVSISYPDGSDCSETKPVMIDLEMTLPDNSVGDYVIEVTTPTDSNGALLQMCALIVKSYGASIPCVDPTKEPVYSSTVSSGTDTYNNKARLEIGRLATAGNSWSTDADRNKIVFSVAVKGTDNSNAGVGTSHQVSFAATKDGSSLTMPAATINIVSAATATPITNNNIPTVNMSYGGDGSDTAVPGKAVKVIADIQTAPGTVYIPFNFEAVMPNISGVPVAKICKVELHAAGQNTPCMQSSEINKKIQLVSSFNDGVVDRAVLSLDGLCNLGISVEPGADNFALAVSFSLLDGAAFGADPEWVSFGLAYSDTNLWIGQIALNADTSTPLAALTDAPNLVVLANNGNLTSVPVGYTAKFLVRIKLRPGDFTIMTVNVSTTDDTLSICHVRLVQAGNAYPCIDTAPPTVITDTDPALGVNRKGSIDLGHLGNVGTDIFVIDNYYDDNTVEVEVITKIISGSEGSNHNIDVQINYDADHASSVTAQGGVTATTSTPAWVTSESTPADLNTGTSLTSVSITGSEMAVTDENLDEIVVGESKRLMFQYETKRNTVSQLQVDVSTPDSDTKTLEVVYMGVESVGGNLACLSNVYVTPVYSKRVGSRTFNDLGTLDLGFVCNTGAVNTTEADMLKVEIVIRLLPDAVVTLSESLVVNTALTSNGQSSLLISKTFTVADALAYTDFEKDGIAVDNSTGIIFNSTESTITMPVASTKVLPLVFMIPPFSSSRVYLDVQMPVNTSAIITFTSFKIVRAGRSFSRLVEFLSSATEKLTYAFNTTQITKYDLDLGIITNTGVTKNLADYTTDDDTFSAELTIQMADSVAAVHGSSQIVSVGTHIAKYVFIMEIFIDVDRSTHDLVFNFSSAVDSVLSNPNHVEVDTILSLSDLSTAEGQNTVFNIFYPPYVTCQASITSDKKEILSQQQAHNSLSLEIGPLFFTDEVHIKTVLDADSAYEVPVGISGLDSVLLFQPMADKHDQTDIAGDFEYVNVTVTTTTELGTGCTPGNMGLETGTIQDCQISSSPDSISAATNGRYNVGSGWTPFVHYGAVRQERYFQVYFGNKVMINKIKMQQSGTAKATTIKVRYSDDGIAWVENPVNTIIPDTLLTDEELSVPFPESSRYIRVMITDLDDNASTAAFKFDFVGCETTSDVADPCAGLVSPPAPLSDFNRRSFIMADSTVYVCDMIQGDLSIKQKCYSSSDHLTWTEVDERVGSMIGYDSEEPRVYGMSSDGLKYMSSLDGTEWVTSVAADVTLAKAKMTFKAAIVVPHTADANLKGPDPVASYQDLPYGATIMGLKNFDSSTWNLVFSWSQCCP</sequence>
<dbReference type="InterPro" id="IPR000421">
    <property type="entry name" value="FA58C"/>
</dbReference>
<dbReference type="GO" id="GO:0016020">
    <property type="term" value="C:membrane"/>
    <property type="evidence" value="ECO:0007669"/>
    <property type="project" value="InterPro"/>
</dbReference>
<evidence type="ECO:0000313" key="5">
    <source>
        <dbReference type="Proteomes" id="UP001283361"/>
    </source>
</evidence>
<dbReference type="InterPro" id="IPR002126">
    <property type="entry name" value="Cadherin-like_dom"/>
</dbReference>
<dbReference type="Pfam" id="PF00754">
    <property type="entry name" value="F5_F8_type_C"/>
    <property type="match status" value="1"/>
</dbReference>
<dbReference type="PROSITE" id="PS50268">
    <property type="entry name" value="CADHERIN_2"/>
    <property type="match status" value="1"/>
</dbReference>
<dbReference type="EMBL" id="JAWDGP010002692">
    <property type="protein sequence ID" value="KAK3780712.1"/>
    <property type="molecule type" value="Genomic_DNA"/>
</dbReference>
<evidence type="ECO:0000259" key="3">
    <source>
        <dbReference type="PROSITE" id="PS50268"/>
    </source>
</evidence>
<keyword evidence="5" id="KW-1185">Reference proteome</keyword>
<accession>A0AAE1A497</accession>
<comment type="caution">
    <text evidence="4">The sequence shown here is derived from an EMBL/GenBank/DDBJ whole genome shotgun (WGS) entry which is preliminary data.</text>
</comment>
<reference evidence="4" key="1">
    <citation type="journal article" date="2023" name="G3 (Bethesda)">
        <title>A reference genome for the long-term kleptoplast-retaining sea slug Elysia crispata morphotype clarki.</title>
        <authorList>
            <person name="Eastman K.E."/>
            <person name="Pendleton A.L."/>
            <person name="Shaikh M.A."/>
            <person name="Suttiyut T."/>
            <person name="Ogas R."/>
            <person name="Tomko P."/>
            <person name="Gavelis G."/>
            <person name="Widhalm J.R."/>
            <person name="Wisecaver J.H."/>
        </authorList>
    </citation>
    <scope>NUCLEOTIDE SEQUENCE</scope>
    <source>
        <strain evidence="4">ECLA1</strain>
    </source>
</reference>
<gene>
    <name evidence="4" type="ORF">RRG08_050678</name>
</gene>
<evidence type="ECO:0008006" key="6">
    <source>
        <dbReference type="Google" id="ProtNLM"/>
    </source>
</evidence>